<organism evidence="1 2">
    <name type="scientific">Zoogloea ramigera</name>
    <dbReference type="NCBI Taxonomy" id="350"/>
    <lineage>
        <taxon>Bacteria</taxon>
        <taxon>Pseudomonadati</taxon>
        <taxon>Pseudomonadota</taxon>
        <taxon>Betaproteobacteria</taxon>
        <taxon>Rhodocyclales</taxon>
        <taxon>Zoogloeaceae</taxon>
        <taxon>Zoogloea</taxon>
    </lineage>
</organism>
<dbReference type="AlphaFoldDB" id="A0A4Y4CMU5"/>
<keyword evidence="2" id="KW-1185">Reference proteome</keyword>
<accession>A0A4Y4CMU5</accession>
<protein>
    <submittedName>
        <fullName evidence="1">Uncharacterized protein</fullName>
    </submittedName>
</protein>
<sequence length="64" mass="6916">MGEIAAWLGRGALAVTTGKAWVRGDDGRAGRGAQAVAGLGEPELRRTQEFWRFCTGVWKESKPV</sequence>
<gene>
    <name evidence="1" type="ORF">ZRA01_02410</name>
</gene>
<dbReference type="Proteomes" id="UP000318422">
    <property type="component" value="Unassembled WGS sequence"/>
</dbReference>
<evidence type="ECO:0000313" key="1">
    <source>
        <dbReference type="EMBL" id="GEC94168.1"/>
    </source>
</evidence>
<name>A0A4Y4CMU5_ZOORA</name>
<evidence type="ECO:0000313" key="2">
    <source>
        <dbReference type="Proteomes" id="UP000318422"/>
    </source>
</evidence>
<dbReference type="EMBL" id="BJNV01000004">
    <property type="protein sequence ID" value="GEC94168.1"/>
    <property type="molecule type" value="Genomic_DNA"/>
</dbReference>
<reference evidence="1 2" key="1">
    <citation type="submission" date="2019-06" db="EMBL/GenBank/DDBJ databases">
        <title>Whole genome shotgun sequence of Zoogloea ramigera NBRC 15342.</title>
        <authorList>
            <person name="Hosoyama A."/>
            <person name="Uohara A."/>
            <person name="Ohji S."/>
            <person name="Ichikawa N."/>
        </authorList>
    </citation>
    <scope>NUCLEOTIDE SEQUENCE [LARGE SCALE GENOMIC DNA]</scope>
    <source>
        <strain evidence="1 2">NBRC 15342</strain>
    </source>
</reference>
<proteinExistence type="predicted"/>
<comment type="caution">
    <text evidence="1">The sequence shown here is derived from an EMBL/GenBank/DDBJ whole genome shotgun (WGS) entry which is preliminary data.</text>
</comment>